<comment type="caution">
    <text evidence="3">The sequence shown here is derived from an EMBL/GenBank/DDBJ whole genome shotgun (WGS) entry which is preliminary data.</text>
</comment>
<evidence type="ECO:0000313" key="2">
    <source>
        <dbReference type="EMBL" id="CAF3995566.1"/>
    </source>
</evidence>
<protein>
    <recommendedName>
        <fullName evidence="1">PI3K/PI4K catalytic domain-containing protein</fullName>
    </recommendedName>
</protein>
<dbReference type="SUPFAM" id="SSF56112">
    <property type="entry name" value="Protein kinase-like (PK-like)"/>
    <property type="match status" value="1"/>
</dbReference>
<keyword evidence="4" id="KW-1185">Reference proteome</keyword>
<dbReference type="Gene3D" id="3.30.1010.10">
    <property type="entry name" value="Phosphatidylinositol 3-kinase Catalytic Subunit, Chain A, domain 4"/>
    <property type="match status" value="1"/>
</dbReference>
<evidence type="ECO:0000313" key="3">
    <source>
        <dbReference type="EMBL" id="CAF4275851.1"/>
    </source>
</evidence>
<dbReference type="Proteomes" id="UP000676336">
    <property type="component" value="Unassembled WGS sequence"/>
</dbReference>
<dbReference type="InterPro" id="IPR000403">
    <property type="entry name" value="PI3/4_kinase_cat_dom"/>
</dbReference>
<dbReference type="EMBL" id="CAJOBI010004246">
    <property type="protein sequence ID" value="CAF3995566.1"/>
    <property type="molecule type" value="Genomic_DNA"/>
</dbReference>
<name>A0A820GEY3_9BILA</name>
<feature type="domain" description="PI3K/PI4K catalytic" evidence="1">
    <location>
        <begin position="30"/>
        <end position="141"/>
    </location>
</feature>
<dbReference type="InterPro" id="IPR011009">
    <property type="entry name" value="Kinase-like_dom_sf"/>
</dbReference>
<reference evidence="3" key="1">
    <citation type="submission" date="2021-02" db="EMBL/GenBank/DDBJ databases">
        <authorList>
            <person name="Nowell W R."/>
        </authorList>
    </citation>
    <scope>NUCLEOTIDE SEQUENCE</scope>
</reference>
<evidence type="ECO:0000259" key="1">
    <source>
        <dbReference type="PROSITE" id="PS50290"/>
    </source>
</evidence>
<organism evidence="3 4">
    <name type="scientific">Rotaria magnacalcarata</name>
    <dbReference type="NCBI Taxonomy" id="392030"/>
    <lineage>
        <taxon>Eukaryota</taxon>
        <taxon>Metazoa</taxon>
        <taxon>Spiralia</taxon>
        <taxon>Gnathifera</taxon>
        <taxon>Rotifera</taxon>
        <taxon>Eurotatoria</taxon>
        <taxon>Bdelloidea</taxon>
        <taxon>Philodinida</taxon>
        <taxon>Philodinidae</taxon>
        <taxon>Rotaria</taxon>
    </lineage>
</organism>
<dbReference type="PROSITE" id="PS50290">
    <property type="entry name" value="PI3_4_KINASE_3"/>
    <property type="match status" value="1"/>
</dbReference>
<dbReference type="AlphaFoldDB" id="A0A820GEY3"/>
<accession>A0A820GEY3</accession>
<evidence type="ECO:0000313" key="4">
    <source>
        <dbReference type="Proteomes" id="UP000663866"/>
    </source>
</evidence>
<gene>
    <name evidence="3" type="ORF">OVN521_LOCUS30352</name>
    <name evidence="2" type="ORF">SMN809_LOCUS11644</name>
</gene>
<dbReference type="Proteomes" id="UP000663866">
    <property type="component" value="Unassembled WGS sequence"/>
</dbReference>
<proteinExistence type="predicted"/>
<dbReference type="EMBL" id="CAJOBG010009897">
    <property type="protein sequence ID" value="CAF4275851.1"/>
    <property type="molecule type" value="Genomic_DNA"/>
</dbReference>
<sequence length="141" mass="16964">MAQLQGEISRHGDVLKDKLQRLEAMMLLTKEEKEFLIKEKKKIFYLDLHQYQYLLKDLEDLHLDERIIQLLSMINVMFTKINRNNEPWSYEARNYTVVPLRGVHRDEQLHCALIDLVHRLKLLHVEQLCCETLLQNDRSHQ</sequence>